<keyword evidence="1" id="KW-0472">Membrane</keyword>
<proteinExistence type="predicted"/>
<sequence>MASVPPFDEAEARRRRMARAEAMQMARARRWERRKANVATRLTRGGIAFLATVAALTAYGWMSDGMGIGLFLLSLLIVPLSGIAGFALPVGGPDVDKMDEAAPAELPAITEAWLERQRRHLPRLAAPHLDGISVQLAALERQLARVPADHPVAQDIGRLLGKHLPELIDRYTRIPPMQRANIVEHDGRTPEATVIDGLKAVEAELTRASATLAEADRDGLRVQGKFLEARYGEGQRV</sequence>
<evidence type="ECO:0000313" key="2">
    <source>
        <dbReference type="EMBL" id="OYQ27117.1"/>
    </source>
</evidence>
<name>A0A255YCY9_9SPHN</name>
<evidence type="ECO:0000313" key="3">
    <source>
        <dbReference type="Proteomes" id="UP000216991"/>
    </source>
</evidence>
<feature type="transmembrane region" description="Helical" evidence="1">
    <location>
        <begin position="42"/>
        <end position="62"/>
    </location>
</feature>
<feature type="transmembrane region" description="Helical" evidence="1">
    <location>
        <begin position="68"/>
        <end position="88"/>
    </location>
</feature>
<evidence type="ECO:0000256" key="1">
    <source>
        <dbReference type="SAM" id="Phobius"/>
    </source>
</evidence>
<dbReference type="AlphaFoldDB" id="A0A255YCY9"/>
<organism evidence="2 3">
    <name type="scientific">Sandarakinorhabdus cyanobacteriorum</name>
    <dbReference type="NCBI Taxonomy" id="1981098"/>
    <lineage>
        <taxon>Bacteria</taxon>
        <taxon>Pseudomonadati</taxon>
        <taxon>Pseudomonadota</taxon>
        <taxon>Alphaproteobacteria</taxon>
        <taxon>Sphingomonadales</taxon>
        <taxon>Sphingosinicellaceae</taxon>
        <taxon>Sandarakinorhabdus</taxon>
    </lineage>
</organism>
<keyword evidence="1" id="KW-0812">Transmembrane</keyword>
<keyword evidence="3" id="KW-1185">Reference proteome</keyword>
<keyword evidence="1" id="KW-1133">Transmembrane helix</keyword>
<gene>
    <name evidence="2" type="ORF">CHU93_11455</name>
</gene>
<protein>
    <submittedName>
        <fullName evidence="2">Uncharacterized protein</fullName>
    </submittedName>
</protein>
<comment type="caution">
    <text evidence="2">The sequence shown here is derived from an EMBL/GenBank/DDBJ whole genome shotgun (WGS) entry which is preliminary data.</text>
</comment>
<reference evidence="2 3" key="1">
    <citation type="submission" date="2017-07" db="EMBL/GenBank/DDBJ databases">
        <title>Sandarakinorhabdus cyanobacteriorum sp. nov., a novel bacterium isolated from cyanobacterial aggregates in a eutrophic lake.</title>
        <authorList>
            <person name="Cai H."/>
        </authorList>
    </citation>
    <scope>NUCLEOTIDE SEQUENCE [LARGE SCALE GENOMIC DNA]</scope>
    <source>
        <strain evidence="2 3">TH057</strain>
    </source>
</reference>
<dbReference type="Proteomes" id="UP000216991">
    <property type="component" value="Unassembled WGS sequence"/>
</dbReference>
<dbReference type="EMBL" id="NOXT01000115">
    <property type="protein sequence ID" value="OYQ27117.1"/>
    <property type="molecule type" value="Genomic_DNA"/>
</dbReference>
<accession>A0A255YCY9</accession>